<proteinExistence type="predicted"/>
<evidence type="ECO:0000256" key="4">
    <source>
        <dbReference type="ARBA" id="ARBA00023052"/>
    </source>
</evidence>
<evidence type="ECO:0000313" key="7">
    <source>
        <dbReference type="Proteomes" id="UP000051952"/>
    </source>
</evidence>
<dbReference type="Gene3D" id="3.40.50.970">
    <property type="match status" value="1"/>
</dbReference>
<evidence type="ECO:0000256" key="2">
    <source>
        <dbReference type="ARBA" id="ARBA00012281"/>
    </source>
</evidence>
<evidence type="ECO:0000256" key="3">
    <source>
        <dbReference type="ARBA" id="ARBA00023002"/>
    </source>
</evidence>
<keyword evidence="3" id="KW-0560">Oxidoreductase</keyword>
<dbReference type="FunFam" id="3.40.50.970:FF:000013">
    <property type="entry name" value="Pyruvate dehydrogenase E1 component subunit alpha"/>
    <property type="match status" value="1"/>
</dbReference>
<dbReference type="EC" id="1.2.4.1" evidence="2"/>
<dbReference type="AlphaFoldDB" id="A0A0S4JJY6"/>
<dbReference type="SUPFAM" id="SSF52518">
    <property type="entry name" value="Thiamin diphosphate-binding fold (THDP-binding)"/>
    <property type="match status" value="1"/>
</dbReference>
<dbReference type="OrthoDB" id="10256198at2759"/>
<dbReference type="InterPro" id="IPR001017">
    <property type="entry name" value="DH_E1"/>
</dbReference>
<comment type="cofactor">
    <cofactor evidence="1">
        <name>thiamine diphosphate</name>
        <dbReference type="ChEBI" id="CHEBI:58937"/>
    </cofactor>
</comment>
<dbReference type="PANTHER" id="PTHR11516">
    <property type="entry name" value="PYRUVATE DEHYDROGENASE E1 COMPONENT, ALPHA SUBUNIT BACTERIAL AND ORGANELLAR"/>
    <property type="match status" value="1"/>
</dbReference>
<gene>
    <name evidence="6" type="ORF">BSAL_34255</name>
</gene>
<dbReference type="InterPro" id="IPR029061">
    <property type="entry name" value="THDP-binding"/>
</dbReference>
<dbReference type="EMBL" id="CYKH01001973">
    <property type="protein sequence ID" value="CUG91812.1"/>
    <property type="molecule type" value="Genomic_DNA"/>
</dbReference>
<keyword evidence="4" id="KW-0786">Thiamine pyrophosphate</keyword>
<accession>A0A0S4JJY6</accession>
<dbReference type="CDD" id="cd02000">
    <property type="entry name" value="TPP_E1_PDC_ADC_BCADC"/>
    <property type="match status" value="1"/>
</dbReference>
<name>A0A0S4JJY6_BODSA</name>
<feature type="domain" description="Dehydrogenase E1 component" evidence="5">
    <location>
        <begin position="52"/>
        <end position="344"/>
    </location>
</feature>
<evidence type="ECO:0000259" key="5">
    <source>
        <dbReference type="Pfam" id="PF00676"/>
    </source>
</evidence>
<dbReference type="OMA" id="LGYEMPC"/>
<dbReference type="Proteomes" id="UP000051952">
    <property type="component" value="Unassembled WGS sequence"/>
</dbReference>
<dbReference type="GO" id="GO:0004739">
    <property type="term" value="F:pyruvate dehydrogenase (acetyl-transferring) activity"/>
    <property type="evidence" value="ECO:0007669"/>
    <property type="project" value="UniProtKB-EC"/>
</dbReference>
<dbReference type="GO" id="GO:0006086">
    <property type="term" value="P:pyruvate decarboxylation to acetyl-CoA"/>
    <property type="evidence" value="ECO:0007669"/>
    <property type="project" value="TreeGrafter"/>
</dbReference>
<organism evidence="6 7">
    <name type="scientific">Bodo saltans</name>
    <name type="common">Flagellated protozoan</name>
    <dbReference type="NCBI Taxonomy" id="75058"/>
    <lineage>
        <taxon>Eukaryota</taxon>
        <taxon>Discoba</taxon>
        <taxon>Euglenozoa</taxon>
        <taxon>Kinetoplastea</taxon>
        <taxon>Metakinetoplastina</taxon>
        <taxon>Eubodonida</taxon>
        <taxon>Bodonidae</taxon>
        <taxon>Bodo</taxon>
    </lineage>
</organism>
<protein>
    <recommendedName>
        <fullName evidence="2">pyruvate dehydrogenase (acetyl-transferring)</fullName>
        <ecNumber evidence="2">1.2.4.1</ecNumber>
    </recommendedName>
</protein>
<sequence>MRACLRLLEKRVVPLTPDVPSALYDPGKVPLAPLPTTATIDTEQMKKSLELMLRIRRMETLCDQAYKNKKIRGFCHLYIGQEAIPAGMENILNFNDCIVTGYRDHGWHISRGGTPYEVFAEMFGHQGGCSKGKGGSMHMYNVKNNFYGGNGIVGAQVPLGAGLAWRFALENREAPSNVAVAFYGDGAANQGQIFEAMNIAALQKIPIIFACENNQFGMGTSKKRASYESDFYKRGGYIPGIKVDGMNMLAVQEGTRWAKEHCTSGKGPVVIEFDSYRYMGHSMSDPDSQYRSKSDIQNVRNTRDCIVQMKKFVVEQKILTDEEITVLEKTVKREIDKDLLDATNGANTDIKELYRDILIGEQFPIRTCQGSVWAKVE</sequence>
<dbReference type="Pfam" id="PF00676">
    <property type="entry name" value="E1_dh"/>
    <property type="match status" value="1"/>
</dbReference>
<dbReference type="InterPro" id="IPR050642">
    <property type="entry name" value="PDH_E1_Alpha_Subunit"/>
</dbReference>
<dbReference type="VEuPathDB" id="TriTrypDB:BSAL_34255"/>
<evidence type="ECO:0000313" key="6">
    <source>
        <dbReference type="EMBL" id="CUG91812.1"/>
    </source>
</evidence>
<keyword evidence="6" id="KW-0670">Pyruvate</keyword>
<keyword evidence="7" id="KW-1185">Reference proteome</keyword>
<reference evidence="7" key="1">
    <citation type="submission" date="2015-09" db="EMBL/GenBank/DDBJ databases">
        <authorList>
            <consortium name="Pathogen Informatics"/>
        </authorList>
    </citation>
    <scope>NUCLEOTIDE SEQUENCE [LARGE SCALE GENOMIC DNA]</scope>
    <source>
        <strain evidence="7">Lake Konstanz</strain>
    </source>
</reference>
<dbReference type="PANTHER" id="PTHR11516:SF60">
    <property type="entry name" value="PYRUVATE DEHYDROGENASE E1 COMPONENT SUBUNIT ALPHA"/>
    <property type="match status" value="1"/>
</dbReference>
<evidence type="ECO:0000256" key="1">
    <source>
        <dbReference type="ARBA" id="ARBA00001964"/>
    </source>
</evidence>